<dbReference type="Gramene" id="Solyc10g084045.1.1">
    <property type="protein sequence ID" value="Solyc10g084045.1.1"/>
    <property type="gene ID" value="Solyc10g084045.1"/>
</dbReference>
<name>A0A3Q7ILX8_SOLLC</name>
<evidence type="ECO:0000256" key="1">
    <source>
        <dbReference type="SAM" id="MobiDB-lite"/>
    </source>
</evidence>
<sequence length="119" mass="13979">MKDDPSETGYDMEKTPLIRKQEFSERASGFRRDEEKNDKKRRAELILRQATENQQELTHFIDHPHGQELQLVENITATSGYPTGRSKNINKYSECSRIMRFQIQTPMKQQMGALKYVTQ</sequence>
<accession>A0A3Q7ILX8</accession>
<reference evidence="2" key="2">
    <citation type="submission" date="2019-01" db="UniProtKB">
        <authorList>
            <consortium name="EnsemblPlants"/>
        </authorList>
    </citation>
    <scope>IDENTIFICATION</scope>
    <source>
        <strain evidence="2">cv. Heinz 1706</strain>
    </source>
</reference>
<organism evidence="2">
    <name type="scientific">Solanum lycopersicum</name>
    <name type="common">Tomato</name>
    <name type="synonym">Lycopersicon esculentum</name>
    <dbReference type="NCBI Taxonomy" id="4081"/>
    <lineage>
        <taxon>Eukaryota</taxon>
        <taxon>Viridiplantae</taxon>
        <taxon>Streptophyta</taxon>
        <taxon>Embryophyta</taxon>
        <taxon>Tracheophyta</taxon>
        <taxon>Spermatophyta</taxon>
        <taxon>Magnoliopsida</taxon>
        <taxon>eudicotyledons</taxon>
        <taxon>Gunneridae</taxon>
        <taxon>Pentapetalae</taxon>
        <taxon>asterids</taxon>
        <taxon>lamiids</taxon>
        <taxon>Solanales</taxon>
        <taxon>Solanaceae</taxon>
        <taxon>Solanoideae</taxon>
        <taxon>Solaneae</taxon>
        <taxon>Solanum</taxon>
        <taxon>Solanum subgen. Lycopersicon</taxon>
    </lineage>
</organism>
<reference evidence="2" key="1">
    <citation type="journal article" date="2012" name="Nature">
        <title>The tomato genome sequence provides insights into fleshy fruit evolution.</title>
        <authorList>
            <consortium name="Tomato Genome Consortium"/>
        </authorList>
    </citation>
    <scope>NUCLEOTIDE SEQUENCE [LARGE SCALE GENOMIC DNA]</scope>
    <source>
        <strain evidence="2">cv. Heinz 1706</strain>
    </source>
</reference>
<dbReference type="InParanoid" id="A0A3Q7ILX8"/>
<dbReference type="AlphaFoldDB" id="A0A3Q7ILX8"/>
<keyword evidence="3" id="KW-1185">Reference proteome</keyword>
<evidence type="ECO:0000313" key="3">
    <source>
        <dbReference type="Proteomes" id="UP000004994"/>
    </source>
</evidence>
<feature type="region of interest" description="Disordered" evidence="1">
    <location>
        <begin position="1"/>
        <end position="38"/>
    </location>
</feature>
<dbReference type="Proteomes" id="UP000004994">
    <property type="component" value="Chromosome 10"/>
</dbReference>
<evidence type="ECO:0000313" key="2">
    <source>
        <dbReference type="EnsemblPlants" id="Solyc10g084045.1.1"/>
    </source>
</evidence>
<proteinExistence type="predicted"/>
<protein>
    <submittedName>
        <fullName evidence="2">Uncharacterized protein</fullName>
    </submittedName>
</protein>
<dbReference type="EnsemblPlants" id="Solyc10g084045.1.1">
    <property type="protein sequence ID" value="Solyc10g084045.1.1"/>
    <property type="gene ID" value="Solyc10g084045.1"/>
</dbReference>